<feature type="domain" description="NmrA-like" evidence="3">
    <location>
        <begin position="2"/>
        <end position="302"/>
    </location>
</feature>
<dbReference type="STRING" id="2082308.A0A2K1QKA7"/>
<dbReference type="Pfam" id="PF05368">
    <property type="entry name" value="NmrA"/>
    <property type="match status" value="1"/>
</dbReference>
<dbReference type="InterPro" id="IPR051164">
    <property type="entry name" value="NmrA-like_oxidored"/>
</dbReference>
<proteinExistence type="inferred from homology"/>
<dbReference type="Gene3D" id="3.40.50.720">
    <property type="entry name" value="NAD(P)-binding Rossmann-like Domain"/>
    <property type="match status" value="1"/>
</dbReference>
<keyword evidence="5" id="KW-1185">Reference proteome</keyword>
<dbReference type="OrthoDB" id="300709at2759"/>
<gene>
    <name evidence="4" type="ORF">CAC42_864</name>
</gene>
<dbReference type="InterPro" id="IPR036291">
    <property type="entry name" value="NAD(P)-bd_dom_sf"/>
</dbReference>
<protein>
    <recommendedName>
        <fullName evidence="3">NmrA-like domain-containing protein</fullName>
    </recommendedName>
</protein>
<reference evidence="4 5" key="1">
    <citation type="submission" date="2017-06" db="EMBL/GenBank/DDBJ databases">
        <title>Draft genome sequence of a variant of Elsinoe murrayae.</title>
        <authorList>
            <person name="Cheng Q."/>
        </authorList>
    </citation>
    <scope>NUCLEOTIDE SEQUENCE [LARGE SCALE GENOMIC DNA]</scope>
    <source>
        <strain evidence="4 5">CQ-2017a</strain>
    </source>
</reference>
<name>A0A2K1QKA7_9PEZI</name>
<comment type="similarity">
    <text evidence="1">Belongs to the NmrA-type oxidoreductase family.</text>
</comment>
<dbReference type="PANTHER" id="PTHR42748">
    <property type="entry name" value="NITROGEN METABOLITE REPRESSION PROTEIN NMRA FAMILY MEMBER"/>
    <property type="match status" value="1"/>
</dbReference>
<sequence length="310" mass="34136">MAKLLVVVGATGQQGRSIIQSVLEDPQLNKLYTIRGTTRNVDSNKAQALASKGIEIVQANVDDPESLRKAFSGADVVYANTVTIYDGRTREHEVEQGRALADAAVASKVPFYIWMTLPNCAKISAGKFEKNGHFDGKEEVEQYIRTLPIRSAFFSPGSFMSNFHDTTAPRPAGDGTYAWAGPARPETQLPLIDTAADTGKWITAILADFDRFEGKVFTCATKLYTLQEASEIMSNVSGKTIVYKQVPADVFKSFLPPTMADHVTEMLLYFQNYGYWGPGTEDKVAWSAAQARGKLTTLEEYLRARPLSLD</sequence>
<evidence type="ECO:0000259" key="3">
    <source>
        <dbReference type="Pfam" id="PF05368"/>
    </source>
</evidence>
<dbReference type="InterPro" id="IPR008030">
    <property type="entry name" value="NmrA-like"/>
</dbReference>
<organism evidence="4 5">
    <name type="scientific">Sphaceloma murrayae</name>
    <dbReference type="NCBI Taxonomy" id="2082308"/>
    <lineage>
        <taxon>Eukaryota</taxon>
        <taxon>Fungi</taxon>
        <taxon>Dikarya</taxon>
        <taxon>Ascomycota</taxon>
        <taxon>Pezizomycotina</taxon>
        <taxon>Dothideomycetes</taxon>
        <taxon>Dothideomycetidae</taxon>
        <taxon>Myriangiales</taxon>
        <taxon>Elsinoaceae</taxon>
        <taxon>Sphaceloma</taxon>
    </lineage>
</organism>
<evidence type="ECO:0000313" key="5">
    <source>
        <dbReference type="Proteomes" id="UP000243797"/>
    </source>
</evidence>
<evidence type="ECO:0000256" key="1">
    <source>
        <dbReference type="ARBA" id="ARBA00006328"/>
    </source>
</evidence>
<dbReference type="Gene3D" id="3.90.25.10">
    <property type="entry name" value="UDP-galactose 4-epimerase, domain 1"/>
    <property type="match status" value="1"/>
</dbReference>
<dbReference type="InParanoid" id="A0A2K1QKA7"/>
<dbReference type="GO" id="GO:0005634">
    <property type="term" value="C:nucleus"/>
    <property type="evidence" value="ECO:0007669"/>
    <property type="project" value="TreeGrafter"/>
</dbReference>
<dbReference type="EMBL" id="NKHZ01000070">
    <property type="protein sequence ID" value="PNS15605.1"/>
    <property type="molecule type" value="Genomic_DNA"/>
</dbReference>
<keyword evidence="2" id="KW-0521">NADP</keyword>
<accession>A0A2K1QKA7</accession>
<dbReference type="PANTHER" id="PTHR42748:SF11">
    <property type="entry name" value="NMRA-LIKE DOMAIN-CONTAINING PROTEIN"/>
    <property type="match status" value="1"/>
</dbReference>
<evidence type="ECO:0000256" key="2">
    <source>
        <dbReference type="ARBA" id="ARBA00022857"/>
    </source>
</evidence>
<dbReference type="CDD" id="cd05251">
    <property type="entry name" value="NmrA_like_SDR_a"/>
    <property type="match status" value="1"/>
</dbReference>
<dbReference type="Proteomes" id="UP000243797">
    <property type="component" value="Unassembled WGS sequence"/>
</dbReference>
<dbReference type="AlphaFoldDB" id="A0A2K1QKA7"/>
<dbReference type="SUPFAM" id="SSF51735">
    <property type="entry name" value="NAD(P)-binding Rossmann-fold domains"/>
    <property type="match status" value="1"/>
</dbReference>
<comment type="caution">
    <text evidence="4">The sequence shown here is derived from an EMBL/GenBank/DDBJ whole genome shotgun (WGS) entry which is preliminary data.</text>
</comment>
<evidence type="ECO:0000313" key="4">
    <source>
        <dbReference type="EMBL" id="PNS15605.1"/>
    </source>
</evidence>